<dbReference type="Gene3D" id="3.40.50.1700">
    <property type="entry name" value="Glycoside hydrolase family 3 C-terminal domain"/>
    <property type="match status" value="1"/>
</dbReference>
<dbReference type="InterPro" id="IPR036962">
    <property type="entry name" value="Glyco_hydro_3_N_sf"/>
</dbReference>
<evidence type="ECO:0000256" key="6">
    <source>
        <dbReference type="ARBA" id="ARBA00023295"/>
    </source>
</evidence>
<dbReference type="Gene3D" id="2.60.40.10">
    <property type="entry name" value="Immunoglobulins"/>
    <property type="match status" value="1"/>
</dbReference>
<sequence>MKTFVKLATGMLFLVSCGGNISDKVSTLSIPDKYEQRVDSVLKLMTLDEKIGQLNQYTGNWQATGPVVEDPTKIEQIKAGKVGSMLNIKSVKHTRELQEYAMQSRLRIPLMFGLDVVHGLRTIYPIPLGEAASFDLDLMKRTAAGAAKEASAQGVHWTFAPMIDISRDARWGRVMEGAGEDTWYGCKVAQARVNGFQGDDLSDPHTIMACAKHFAAYGACIAGKDYNTVDISEQTLHEVYLPPFKAAVDAGVASFMNSFNDINGIPATGNTYIQRDLLKGSWNFNGLTVSDWGSIREMIPHGYVSDLKGAAEKAILAGCDIDMESRAYHIHLKKLVEEGTVSEDYIDDAVRRILFKKFELGLFDNPFLYCDETREKEVVLSEELKNLSREAGAKSIVLLKNDQGSLPLNNPKKIAVIGSLAKSQKDMLGFWANEGIVDEVVTVYEGLKNKYPESDVVYADGYDLATNELHLMDARNAAMQSDVVIVAVGERFENSGEAKSRADINIHPNHQLLVKELKKTGKNVVVLLMGGRPMIFNEMTPHADAILLTWWLGTEAGNAIADVLAGDYNPSGKLPMTFPAHVGQIPIYYNYKNTGRPENKEIGYSCRYQDIDFEPAYPFGYGLSYTDFLISEPVVKDSVFSLKTPLEVCVKVKNTGKYAGKETVQLYIRDLVASLTRPVKELRGFQQVELQLGEEKEISFMLTEKELGFESACKGWTVEPGLFDVMVGNSALNVKKTRVELKQ</sequence>
<dbReference type="PROSITE" id="PS51257">
    <property type="entry name" value="PROKAR_LIPOPROTEIN"/>
    <property type="match status" value="1"/>
</dbReference>
<dbReference type="EMBL" id="QSQU01000046">
    <property type="protein sequence ID" value="RGK57310.1"/>
    <property type="molecule type" value="Genomic_DNA"/>
</dbReference>
<feature type="domain" description="Fibronectin type III-like" evidence="7">
    <location>
        <begin position="662"/>
        <end position="731"/>
    </location>
</feature>
<organism evidence="8 9">
    <name type="scientific">Bacteroides xylanisolvens</name>
    <dbReference type="NCBI Taxonomy" id="371601"/>
    <lineage>
        <taxon>Bacteria</taxon>
        <taxon>Pseudomonadati</taxon>
        <taxon>Bacteroidota</taxon>
        <taxon>Bacteroidia</taxon>
        <taxon>Bacteroidales</taxon>
        <taxon>Bacteroidaceae</taxon>
        <taxon>Bacteroides</taxon>
    </lineage>
</organism>
<dbReference type="GO" id="GO:0009251">
    <property type="term" value="P:glucan catabolic process"/>
    <property type="evidence" value="ECO:0007669"/>
    <property type="project" value="TreeGrafter"/>
</dbReference>
<evidence type="ECO:0000256" key="5">
    <source>
        <dbReference type="ARBA" id="ARBA00022801"/>
    </source>
</evidence>
<dbReference type="Pfam" id="PF01915">
    <property type="entry name" value="Glyco_hydro_3_C"/>
    <property type="match status" value="1"/>
</dbReference>
<dbReference type="InterPro" id="IPR026891">
    <property type="entry name" value="Fn3-like"/>
</dbReference>
<reference evidence="8 9" key="1">
    <citation type="submission" date="2018-08" db="EMBL/GenBank/DDBJ databases">
        <title>A genome reference for cultivated species of the human gut microbiota.</title>
        <authorList>
            <person name="Zou Y."/>
            <person name="Xue W."/>
            <person name="Luo G."/>
        </authorList>
    </citation>
    <scope>NUCLEOTIDE SEQUENCE [LARGE SCALE GENOMIC DNA]</scope>
    <source>
        <strain evidence="8 9">TF10-34</strain>
    </source>
</reference>
<dbReference type="InterPro" id="IPR051915">
    <property type="entry name" value="Cellulose_Degrad_GH3"/>
</dbReference>
<dbReference type="InterPro" id="IPR017853">
    <property type="entry name" value="GH"/>
</dbReference>
<keyword evidence="4" id="KW-0732">Signal</keyword>
<dbReference type="Gene3D" id="3.20.20.300">
    <property type="entry name" value="Glycoside hydrolase, family 3, N-terminal domain"/>
    <property type="match status" value="1"/>
</dbReference>
<evidence type="ECO:0000256" key="1">
    <source>
        <dbReference type="ARBA" id="ARBA00000448"/>
    </source>
</evidence>
<proteinExistence type="inferred from homology"/>
<dbReference type="RefSeq" id="WP_117684982.1">
    <property type="nucleotide sequence ID" value="NZ_JADNHC010000043.1"/>
</dbReference>
<dbReference type="Pfam" id="PF14310">
    <property type="entry name" value="Fn3-like"/>
    <property type="match status" value="1"/>
</dbReference>
<gene>
    <name evidence="8" type="ORF">DXD03_21210</name>
</gene>
<dbReference type="PANTHER" id="PTHR30620">
    <property type="entry name" value="PERIPLASMIC BETA-GLUCOSIDASE-RELATED"/>
    <property type="match status" value="1"/>
</dbReference>
<dbReference type="GO" id="GO:0008422">
    <property type="term" value="F:beta-glucosidase activity"/>
    <property type="evidence" value="ECO:0007669"/>
    <property type="project" value="UniProtKB-EC"/>
</dbReference>
<dbReference type="Proteomes" id="UP000261210">
    <property type="component" value="Unassembled WGS sequence"/>
</dbReference>
<evidence type="ECO:0000313" key="9">
    <source>
        <dbReference type="Proteomes" id="UP000261210"/>
    </source>
</evidence>
<dbReference type="SUPFAM" id="SSF51445">
    <property type="entry name" value="(Trans)glycosidases"/>
    <property type="match status" value="1"/>
</dbReference>
<dbReference type="Pfam" id="PF00933">
    <property type="entry name" value="Glyco_hydro_3"/>
    <property type="match status" value="1"/>
</dbReference>
<dbReference type="SMART" id="SM01217">
    <property type="entry name" value="Fn3_like"/>
    <property type="match status" value="1"/>
</dbReference>
<evidence type="ECO:0000256" key="3">
    <source>
        <dbReference type="ARBA" id="ARBA00012744"/>
    </source>
</evidence>
<dbReference type="AlphaFoldDB" id="A0A3E4N581"/>
<dbReference type="InterPro" id="IPR001764">
    <property type="entry name" value="Glyco_hydro_3_N"/>
</dbReference>
<dbReference type="NCBIfam" id="NF011678">
    <property type="entry name" value="PRK15098.1"/>
    <property type="match status" value="1"/>
</dbReference>
<dbReference type="PANTHER" id="PTHR30620:SF16">
    <property type="entry name" value="LYSOSOMAL BETA GLUCOSIDASE"/>
    <property type="match status" value="1"/>
</dbReference>
<evidence type="ECO:0000259" key="7">
    <source>
        <dbReference type="SMART" id="SM01217"/>
    </source>
</evidence>
<protein>
    <recommendedName>
        <fullName evidence="3">beta-glucosidase</fullName>
        <ecNumber evidence="3">3.2.1.21</ecNumber>
    </recommendedName>
</protein>
<dbReference type="InterPro" id="IPR013783">
    <property type="entry name" value="Ig-like_fold"/>
</dbReference>
<dbReference type="InterPro" id="IPR036881">
    <property type="entry name" value="Glyco_hydro_3_C_sf"/>
</dbReference>
<dbReference type="FunFam" id="2.60.40.10:FF:000495">
    <property type="entry name" value="Periplasmic beta-glucosidase"/>
    <property type="match status" value="1"/>
</dbReference>
<keyword evidence="6" id="KW-0326">Glycosidase</keyword>
<evidence type="ECO:0000313" key="8">
    <source>
        <dbReference type="EMBL" id="RGK57310.1"/>
    </source>
</evidence>
<dbReference type="EC" id="3.2.1.21" evidence="3"/>
<dbReference type="FunFam" id="3.20.20.300:FF:000005">
    <property type="entry name" value="Periplasmic beta-glucosidase"/>
    <property type="match status" value="1"/>
</dbReference>
<evidence type="ECO:0000256" key="4">
    <source>
        <dbReference type="ARBA" id="ARBA00022729"/>
    </source>
</evidence>
<keyword evidence="5" id="KW-0378">Hydrolase</keyword>
<comment type="similarity">
    <text evidence="2">Belongs to the glycosyl hydrolase 3 family.</text>
</comment>
<dbReference type="InterPro" id="IPR002772">
    <property type="entry name" value="Glyco_hydro_3_C"/>
</dbReference>
<dbReference type="PRINTS" id="PR00133">
    <property type="entry name" value="GLHYDRLASE3"/>
</dbReference>
<comment type="caution">
    <text evidence="8">The sequence shown here is derived from an EMBL/GenBank/DDBJ whole genome shotgun (WGS) entry which is preliminary data.</text>
</comment>
<name>A0A3E4N581_9BACE</name>
<comment type="catalytic activity">
    <reaction evidence="1">
        <text>Hydrolysis of terminal, non-reducing beta-D-glucosyl residues with release of beta-D-glucose.</text>
        <dbReference type="EC" id="3.2.1.21"/>
    </reaction>
</comment>
<evidence type="ECO:0000256" key="2">
    <source>
        <dbReference type="ARBA" id="ARBA00005336"/>
    </source>
</evidence>
<dbReference type="SUPFAM" id="SSF52279">
    <property type="entry name" value="Beta-D-glucan exohydrolase, C-terminal domain"/>
    <property type="match status" value="1"/>
</dbReference>
<accession>A0A3E4N581</accession>